<dbReference type="InterPro" id="IPR041440">
    <property type="entry name" value="HypF_C"/>
</dbReference>
<dbReference type="Gene3D" id="3.30.420.360">
    <property type="match status" value="1"/>
</dbReference>
<dbReference type="Gene3D" id="3.30.420.40">
    <property type="match status" value="1"/>
</dbReference>
<dbReference type="InterPro" id="IPR051060">
    <property type="entry name" value="Carbamoyltrans_HypF-like"/>
</dbReference>
<dbReference type="Pfam" id="PF22521">
    <property type="entry name" value="HypF_C_2"/>
    <property type="match status" value="1"/>
</dbReference>
<accession>A0A4R6DXX0</accession>
<evidence type="ECO:0000259" key="11">
    <source>
        <dbReference type="PROSITE" id="PS51163"/>
    </source>
</evidence>
<evidence type="ECO:0000256" key="5">
    <source>
        <dbReference type="ARBA" id="ARBA00022771"/>
    </source>
</evidence>
<feature type="active site" evidence="9">
    <location>
        <position position="50"/>
    </location>
</feature>
<dbReference type="InterPro" id="IPR001792">
    <property type="entry name" value="Acylphosphatase-like_dom"/>
</dbReference>
<evidence type="ECO:0000256" key="6">
    <source>
        <dbReference type="ARBA" id="ARBA00022833"/>
    </source>
</evidence>
<dbReference type="GO" id="GO:0016874">
    <property type="term" value="F:ligase activity"/>
    <property type="evidence" value="ECO:0007669"/>
    <property type="project" value="UniProtKB-UniRule"/>
</dbReference>
<dbReference type="PANTHER" id="PTHR42959">
    <property type="entry name" value="CARBAMOYLTRANSFERASE"/>
    <property type="match status" value="1"/>
</dbReference>
<evidence type="ECO:0000256" key="3">
    <source>
        <dbReference type="ARBA" id="ARBA00022598"/>
    </source>
</evidence>
<keyword evidence="5" id="KW-0863">Zinc-finger</keyword>
<comment type="pathway">
    <text evidence="1 8">Protein modification; [NiFe] hydrogenase maturation.</text>
</comment>
<dbReference type="GO" id="GO:0003725">
    <property type="term" value="F:double-stranded RNA binding"/>
    <property type="evidence" value="ECO:0007669"/>
    <property type="project" value="InterPro"/>
</dbReference>
<dbReference type="InterPro" id="IPR036046">
    <property type="entry name" value="Acylphosphatase-like_dom_sf"/>
</dbReference>
<dbReference type="InterPro" id="IPR006070">
    <property type="entry name" value="Sua5-like_dom"/>
</dbReference>
<sequence>MNGDGGIPRQLPPTVERRRLRVRGVVQGVGFRPFVYRLAQELGLSGWVRNDGGGVEIEVQGKPGNLSALIARLHGEAPPRARIDHLESDLRETDASDHGFTITASRRGEVTTAIGPDTAVCADCLRELFDPADRRWRYPFINCTHCGPRYTITRGLPYDRVNTSMAAFDFCMDCADEYGDPADRRFHAEPNACPACGPHLALLEGYGVTVATRDPVADTLLRLLCGEIVAIKGLGGFHLLCDARNPEAVARLRARKSREDKPLALMVANLASARRWAALSPTDERLLASPERPVVLCDKLPSVDRELDGVAPHLAWVGLMLPYTPLHYLLFHDHAGRPAGTGWLDMAQDLALVCTSANPGGEPLVIGNREATRRLMGVADAYLMHDRDIVVRCDDSVVRSLPSPRAGDADMQFIRRSRGYVPSAVKLACKGAAVLAFGGFLKNTLCMTRGDEAFMSQHVGDLESAGACQALDEAAEHLRHILALEPEAVAHDLHPDFASTHAALAMAERLGIPAFPVQHHHAHIAAVEAEHRHLGPTLGLALDGTGLGSDGRAWGGELLQVDGPRFARLGHLAALPLPGADKAAREPWRMASAVLHLLGRGGEIAARFHREQAAWRMADLLAAGTRCPPTTSLGRWFDAAAGLLGVCERMGYEGEAAMRLESLATAHGPALPLPGGWRLVEDKGAAAGTLDLLPLLAVLADERNTARGAALFHATLAAALEAWVLRATDVSGIRTVALSGGCFLNRLLSRDLGRRLAARGLTVLEARQVPPNDGGLALGQARIARYLLEGY</sequence>
<evidence type="ECO:0000256" key="8">
    <source>
        <dbReference type="PIRNR" id="PIRNR006256"/>
    </source>
</evidence>
<proteinExistence type="inferred from homology"/>
<name>A0A4R6DXX0_9RHOO</name>
<feature type="domain" description="Acylphosphatase-like" evidence="10">
    <location>
        <begin position="17"/>
        <end position="104"/>
    </location>
</feature>
<reference evidence="12 13" key="1">
    <citation type="submission" date="2019-03" db="EMBL/GenBank/DDBJ databases">
        <title>Genomic Encyclopedia of Type Strains, Phase IV (KMG-IV): sequencing the most valuable type-strain genomes for metagenomic binning, comparative biology and taxonomic classification.</title>
        <authorList>
            <person name="Goeker M."/>
        </authorList>
    </citation>
    <scope>NUCLEOTIDE SEQUENCE [LARGE SCALE GENOMIC DNA]</scope>
    <source>
        <strain evidence="12 13">DSM 12121</strain>
    </source>
</reference>
<dbReference type="InterPro" id="IPR011125">
    <property type="entry name" value="Znf_HypF"/>
</dbReference>
<keyword evidence="3" id="KW-0436">Ligase</keyword>
<dbReference type="Pfam" id="PF07503">
    <property type="entry name" value="zf-HYPF"/>
    <property type="match status" value="2"/>
</dbReference>
<dbReference type="EMBL" id="SNVV01000011">
    <property type="protein sequence ID" value="TDN49529.1"/>
    <property type="molecule type" value="Genomic_DNA"/>
</dbReference>
<comment type="similarity">
    <text evidence="2 8">Belongs to the carbamoyltransferase HypF family.</text>
</comment>
<dbReference type="GO" id="GO:0051604">
    <property type="term" value="P:protein maturation"/>
    <property type="evidence" value="ECO:0007669"/>
    <property type="project" value="TreeGrafter"/>
</dbReference>
<dbReference type="EC" id="6.2.-.-" evidence="8"/>
<dbReference type="PANTHER" id="PTHR42959:SF1">
    <property type="entry name" value="CARBAMOYLTRANSFERASE HYPF"/>
    <property type="match status" value="1"/>
</dbReference>
<dbReference type="InterPro" id="IPR017945">
    <property type="entry name" value="DHBP_synth_RibB-like_a/b_dom"/>
</dbReference>
<dbReference type="InterPro" id="IPR055128">
    <property type="entry name" value="HypF_C_2"/>
</dbReference>
<dbReference type="Pfam" id="PF00708">
    <property type="entry name" value="Acylphosphatase"/>
    <property type="match status" value="1"/>
</dbReference>
<evidence type="ECO:0000313" key="12">
    <source>
        <dbReference type="EMBL" id="TDN49529.1"/>
    </source>
</evidence>
<evidence type="ECO:0000256" key="2">
    <source>
        <dbReference type="ARBA" id="ARBA00008097"/>
    </source>
</evidence>
<evidence type="ECO:0000313" key="13">
    <source>
        <dbReference type="Proteomes" id="UP000295129"/>
    </source>
</evidence>
<keyword evidence="13" id="KW-1185">Reference proteome</keyword>
<evidence type="ECO:0000256" key="9">
    <source>
        <dbReference type="PROSITE-ProRule" id="PRU00520"/>
    </source>
</evidence>
<dbReference type="InterPro" id="IPR017968">
    <property type="entry name" value="Acylphosphatase_CS"/>
</dbReference>
<dbReference type="OrthoDB" id="9808093at2"/>
<dbReference type="UniPathway" id="UPA00335"/>
<evidence type="ECO:0000256" key="4">
    <source>
        <dbReference type="ARBA" id="ARBA00022723"/>
    </source>
</evidence>
<dbReference type="SUPFAM" id="SSF54975">
    <property type="entry name" value="Acylphosphatase/BLUF domain-like"/>
    <property type="match status" value="1"/>
</dbReference>
<dbReference type="AlphaFoldDB" id="A0A4R6DXX0"/>
<dbReference type="PROSITE" id="PS51160">
    <property type="entry name" value="ACYLPHOSPHATASE_3"/>
    <property type="match status" value="1"/>
</dbReference>
<comment type="catalytic activity">
    <reaction evidence="9">
        <text>an acyl phosphate + H2O = a carboxylate + phosphate + H(+)</text>
        <dbReference type="Rhea" id="RHEA:14965"/>
        <dbReference type="ChEBI" id="CHEBI:15377"/>
        <dbReference type="ChEBI" id="CHEBI:15378"/>
        <dbReference type="ChEBI" id="CHEBI:29067"/>
        <dbReference type="ChEBI" id="CHEBI:43474"/>
        <dbReference type="ChEBI" id="CHEBI:59918"/>
        <dbReference type="EC" id="3.6.1.7"/>
    </reaction>
</comment>
<feature type="domain" description="YrdC-like" evidence="11">
    <location>
        <begin position="213"/>
        <end position="419"/>
    </location>
</feature>
<dbReference type="GO" id="GO:0016743">
    <property type="term" value="F:carboxyl- or carbamoyltransferase activity"/>
    <property type="evidence" value="ECO:0007669"/>
    <property type="project" value="UniProtKB-UniRule"/>
</dbReference>
<dbReference type="RefSeq" id="WP_133592243.1">
    <property type="nucleotide sequence ID" value="NZ_SNVV01000011.1"/>
</dbReference>
<protein>
    <recommendedName>
        <fullName evidence="8">Carbamoyltransferase HypF</fullName>
        <ecNumber evidence="8">6.2.-.-</ecNumber>
    </recommendedName>
</protein>
<gene>
    <name evidence="12" type="ORF">C7389_1117</name>
</gene>
<feature type="active site" evidence="9">
    <location>
        <position position="32"/>
    </location>
</feature>
<dbReference type="GO" id="GO:0008270">
    <property type="term" value="F:zinc ion binding"/>
    <property type="evidence" value="ECO:0007669"/>
    <property type="project" value="UniProtKB-KW"/>
</dbReference>
<dbReference type="SUPFAM" id="SSF55821">
    <property type="entry name" value="YrdC/RibB"/>
    <property type="match status" value="1"/>
</dbReference>
<dbReference type="PROSITE" id="PS51163">
    <property type="entry name" value="YRDC"/>
    <property type="match status" value="1"/>
</dbReference>
<dbReference type="PIRSF" id="PIRSF006256">
    <property type="entry name" value="CMPcnvr_hdrg_mat"/>
    <property type="match status" value="1"/>
</dbReference>
<dbReference type="Gene3D" id="3.30.110.120">
    <property type="match status" value="1"/>
</dbReference>
<dbReference type="NCBIfam" id="TIGR00143">
    <property type="entry name" value="hypF"/>
    <property type="match status" value="1"/>
</dbReference>
<evidence type="ECO:0000256" key="7">
    <source>
        <dbReference type="ARBA" id="ARBA00048220"/>
    </source>
</evidence>
<comment type="caution">
    <text evidence="12">The sequence shown here is derived from an EMBL/GenBank/DDBJ whole genome shotgun (WGS) entry which is preliminary data.</text>
</comment>
<dbReference type="Gene3D" id="3.90.870.50">
    <property type="match status" value="1"/>
</dbReference>
<evidence type="ECO:0000256" key="1">
    <source>
        <dbReference type="ARBA" id="ARBA00004711"/>
    </source>
</evidence>
<dbReference type="Proteomes" id="UP000295129">
    <property type="component" value="Unassembled WGS sequence"/>
</dbReference>
<keyword evidence="6" id="KW-0862">Zinc</keyword>
<dbReference type="PROSITE" id="PS00150">
    <property type="entry name" value="ACYLPHOSPHATASE_1"/>
    <property type="match status" value="1"/>
</dbReference>
<organism evidence="12 13">
    <name type="scientific">Azoarcus indigens</name>
    <dbReference type="NCBI Taxonomy" id="29545"/>
    <lineage>
        <taxon>Bacteria</taxon>
        <taxon>Pseudomonadati</taxon>
        <taxon>Pseudomonadota</taxon>
        <taxon>Betaproteobacteria</taxon>
        <taxon>Rhodocyclales</taxon>
        <taxon>Zoogloeaceae</taxon>
        <taxon>Azoarcus</taxon>
    </lineage>
</organism>
<dbReference type="InterPro" id="IPR004421">
    <property type="entry name" value="Carbamoyltransferase_HypF"/>
</dbReference>
<keyword evidence="4" id="KW-0479">Metal-binding</keyword>
<comment type="catalytic activity">
    <reaction evidence="7 8">
        <text>C-terminal L-cysteinyl-[HypE protein] + carbamoyl phosphate + ATP + H2O = C-terminal S-carboxamide-L-cysteinyl-[HypE protein] + AMP + phosphate + diphosphate + H(+)</text>
        <dbReference type="Rhea" id="RHEA:55636"/>
        <dbReference type="Rhea" id="RHEA-COMP:14247"/>
        <dbReference type="Rhea" id="RHEA-COMP:14392"/>
        <dbReference type="ChEBI" id="CHEBI:15377"/>
        <dbReference type="ChEBI" id="CHEBI:15378"/>
        <dbReference type="ChEBI" id="CHEBI:30616"/>
        <dbReference type="ChEBI" id="CHEBI:33019"/>
        <dbReference type="ChEBI" id="CHEBI:43474"/>
        <dbReference type="ChEBI" id="CHEBI:58228"/>
        <dbReference type="ChEBI" id="CHEBI:76913"/>
        <dbReference type="ChEBI" id="CHEBI:139126"/>
        <dbReference type="ChEBI" id="CHEBI:456215"/>
    </reaction>
</comment>
<evidence type="ECO:0000259" key="10">
    <source>
        <dbReference type="PROSITE" id="PS51160"/>
    </source>
</evidence>
<keyword evidence="9" id="KW-0378">Hydrolase</keyword>
<dbReference type="Pfam" id="PF01300">
    <property type="entry name" value="Sua5_yciO_yrdC"/>
    <property type="match status" value="1"/>
</dbReference>
<comment type="function">
    <text evidence="8">Involved in the maturation of [NiFe] hydrogenases. Along with HypE, it catalyzes the synthesis of the CN ligands of the active site iron of [NiFe]-hydrogenases. HypF functions as a carbamoyl transferase using carbamoylphosphate as a substrate and transferring the carboxamido moiety in an ATP-dependent reaction to the thiolate of the C-terminal cysteine of HypE yielding a protein-S-carboxamide.</text>
</comment>
<dbReference type="GO" id="GO:0003998">
    <property type="term" value="F:acylphosphatase activity"/>
    <property type="evidence" value="ECO:0007669"/>
    <property type="project" value="UniProtKB-EC"/>
</dbReference>
<dbReference type="Pfam" id="PF17788">
    <property type="entry name" value="HypF_C"/>
    <property type="match status" value="1"/>
</dbReference>